<dbReference type="Proteomes" id="UP001234202">
    <property type="component" value="Unassembled WGS sequence"/>
</dbReference>
<keyword evidence="2" id="KW-1185">Reference proteome</keyword>
<sequence>MSNQRKRPRPHQAKDNATSFPPHGTHEETHDSPLDACVQGYEATLTYDQEAFAKSLRLPEDRGGQLMRWIGSREAETDLDGNSVDGGVERQRDVWIDRYDILHLLPSLPNRSHRAVSPASSTGWTDMPSDAEDTFFLSGDEGDEYEREKKRRRIDAARERRVEALKTRMAEEEEARKRVEQPADDVWGDDDEEPPEAIKTLMRHTYKSLAASPNPQVLELRILTHHSGDTRFSFLKGRYRAAWDAIKSGKDIPTRSTQATATSRVPLAASVATKVGIGGLMGDYGDSDSEGEGSEEKENEEDGVFVPPLPESDAPPAAPDSQPEQTDEAINQTSALPLPEDPQLPTAGGPDAPTTPLEEDEEEVKARAIRREKARAWMAARKKEATERKTDQG</sequence>
<evidence type="ECO:0000313" key="2">
    <source>
        <dbReference type="Proteomes" id="UP001234202"/>
    </source>
</evidence>
<proteinExistence type="predicted"/>
<comment type="caution">
    <text evidence="1">The sequence shown here is derived from an EMBL/GenBank/DDBJ whole genome shotgun (WGS) entry which is preliminary data.</text>
</comment>
<protein>
    <submittedName>
        <fullName evidence="1">Uncharacterized protein</fullName>
    </submittedName>
</protein>
<gene>
    <name evidence="1" type="ORF">QFC24_003371</name>
</gene>
<accession>A0ACC2XMA4</accession>
<reference evidence="1" key="1">
    <citation type="submission" date="2023-04" db="EMBL/GenBank/DDBJ databases">
        <title>Draft Genome sequencing of Naganishia species isolated from polar environments using Oxford Nanopore Technology.</title>
        <authorList>
            <person name="Leo P."/>
            <person name="Venkateswaran K."/>
        </authorList>
    </citation>
    <scope>NUCLEOTIDE SEQUENCE</scope>
    <source>
        <strain evidence="1">DBVPG 5303</strain>
    </source>
</reference>
<dbReference type="EMBL" id="JASBWV010000010">
    <property type="protein sequence ID" value="KAJ9124579.1"/>
    <property type="molecule type" value="Genomic_DNA"/>
</dbReference>
<evidence type="ECO:0000313" key="1">
    <source>
        <dbReference type="EMBL" id="KAJ9124579.1"/>
    </source>
</evidence>
<organism evidence="1 2">
    <name type="scientific">Naganishia onofrii</name>
    <dbReference type="NCBI Taxonomy" id="1851511"/>
    <lineage>
        <taxon>Eukaryota</taxon>
        <taxon>Fungi</taxon>
        <taxon>Dikarya</taxon>
        <taxon>Basidiomycota</taxon>
        <taxon>Agaricomycotina</taxon>
        <taxon>Tremellomycetes</taxon>
        <taxon>Filobasidiales</taxon>
        <taxon>Filobasidiaceae</taxon>
        <taxon>Naganishia</taxon>
    </lineage>
</organism>
<name>A0ACC2XMA4_9TREE</name>